<dbReference type="RefSeq" id="WP_100200145.1">
    <property type="nucleotide sequence ID" value="NZ_PGGW01000008.1"/>
</dbReference>
<dbReference type="PANTHER" id="PTHR10134">
    <property type="entry name" value="CYTOCHROME B-C1 COMPLEX SUBUNIT RIESKE, MITOCHONDRIAL"/>
    <property type="match status" value="1"/>
</dbReference>
<evidence type="ECO:0000256" key="7">
    <source>
        <dbReference type="ARBA" id="ARBA00023157"/>
    </source>
</evidence>
<feature type="domain" description="Rieske" evidence="11">
    <location>
        <begin position="67"/>
        <end position="159"/>
    </location>
</feature>
<dbReference type="CDD" id="cd03467">
    <property type="entry name" value="Rieske"/>
    <property type="match status" value="1"/>
</dbReference>
<organism evidence="13 14">
    <name type="scientific">Streptomyces carminius</name>
    <dbReference type="NCBI Taxonomy" id="2665496"/>
    <lineage>
        <taxon>Bacteria</taxon>
        <taxon>Bacillati</taxon>
        <taxon>Actinomycetota</taxon>
        <taxon>Actinomycetes</taxon>
        <taxon>Kitasatosporales</taxon>
        <taxon>Streptomycetaceae</taxon>
        <taxon>Streptomyces</taxon>
    </lineage>
</organism>
<feature type="region of interest" description="Disordered" evidence="10">
    <location>
        <begin position="29"/>
        <end position="80"/>
    </location>
</feature>
<dbReference type="AlphaFoldDB" id="A0A2M8MBW6"/>
<keyword evidence="3" id="KW-0001">2Fe-2S</keyword>
<protein>
    <recommendedName>
        <fullName evidence="2">Cytochrome bc1 complex Rieske iron-sulfur subunit</fullName>
    </recommendedName>
    <alternativeName>
        <fullName evidence="8">Cytochrome bc1 reductase complex subunit QcrA</fullName>
    </alternativeName>
</protein>
<dbReference type="Pfam" id="PF00355">
    <property type="entry name" value="Rieske"/>
    <property type="match status" value="1"/>
</dbReference>
<evidence type="ECO:0000313" key="14">
    <source>
        <dbReference type="Proteomes" id="UP000230407"/>
    </source>
</evidence>
<dbReference type="InterPro" id="IPR036922">
    <property type="entry name" value="Rieske_2Fe-2S_sf"/>
</dbReference>
<keyword evidence="4" id="KW-0479">Metal-binding</keyword>
<name>A0A2M8MBW6_9ACTN</name>
<keyword evidence="5" id="KW-0408">Iron</keyword>
<proteinExistence type="predicted"/>
<comment type="caution">
    <text evidence="13">The sequence shown here is derived from an EMBL/GenBank/DDBJ whole genome shotgun (WGS) entry which is preliminary data.</text>
</comment>
<dbReference type="GO" id="GO:0046872">
    <property type="term" value="F:metal ion binding"/>
    <property type="evidence" value="ECO:0007669"/>
    <property type="project" value="UniProtKB-KW"/>
</dbReference>
<sequence length="160" mass="15750">MTDAPTPLTSRRSVLAAAGAVSLATTLTACSDSDDGSGYGDSGSADQQSGQSGQDRSDEAGGDGGGQELAQASEIPEGGGAVFKDQKVVVTQPNPGEYKAFSAVCTHQGCLVSSVADGAIVCSCHNSRFSIADGSVQGGPATQPLAQANVSVEGGSVRLG</sequence>
<comment type="function">
    <text evidence="1">Iron-sulfur subunit of the cytochrome bc1 complex, an essential component of the respiratory electron transport chain required for ATP synthesis. The bc1 complex catalyzes the oxidation of menaquinol and the reduction of cytochrome c in the respiratory chain. The bc1 complex operates through a Q-cycle mechanism that couples electron transfer to generation of the proton gradient that drives ATP synthesis.</text>
</comment>
<evidence type="ECO:0000256" key="10">
    <source>
        <dbReference type="SAM" id="MobiDB-lite"/>
    </source>
</evidence>
<evidence type="ECO:0000256" key="2">
    <source>
        <dbReference type="ARBA" id="ARBA00015816"/>
    </source>
</evidence>
<feature type="compositionally biased region" description="Low complexity" evidence="10">
    <location>
        <begin position="42"/>
        <end position="54"/>
    </location>
</feature>
<dbReference type="EMBL" id="PGGW01000038">
    <property type="protein sequence ID" value="PJE97856.1"/>
    <property type="molecule type" value="Genomic_DNA"/>
</dbReference>
<keyword evidence="14" id="KW-1185">Reference proteome</keyword>
<dbReference type="InterPro" id="IPR005805">
    <property type="entry name" value="Rieske_Fe-S_prot_C"/>
</dbReference>
<dbReference type="InterPro" id="IPR017941">
    <property type="entry name" value="Rieske_2Fe-2S"/>
</dbReference>
<evidence type="ECO:0000259" key="11">
    <source>
        <dbReference type="PROSITE" id="PS51296"/>
    </source>
</evidence>
<dbReference type="Proteomes" id="UP000230407">
    <property type="component" value="Unassembled WGS sequence"/>
</dbReference>
<dbReference type="PROSITE" id="PS51296">
    <property type="entry name" value="RIESKE"/>
    <property type="match status" value="1"/>
</dbReference>
<dbReference type="PRINTS" id="PR00162">
    <property type="entry name" value="RIESKE"/>
</dbReference>
<evidence type="ECO:0000256" key="5">
    <source>
        <dbReference type="ARBA" id="ARBA00023004"/>
    </source>
</evidence>
<dbReference type="EMBL" id="PGGW01000008">
    <property type="protein sequence ID" value="PJF01683.1"/>
    <property type="molecule type" value="Genomic_DNA"/>
</dbReference>
<evidence type="ECO:0000256" key="4">
    <source>
        <dbReference type="ARBA" id="ARBA00022723"/>
    </source>
</evidence>
<evidence type="ECO:0000313" key="13">
    <source>
        <dbReference type="EMBL" id="PJF01683.1"/>
    </source>
</evidence>
<comment type="cofactor">
    <cofactor evidence="9">
        <name>[2Fe-2S] cluster</name>
        <dbReference type="ChEBI" id="CHEBI:190135"/>
    </cofactor>
</comment>
<evidence type="ECO:0000256" key="6">
    <source>
        <dbReference type="ARBA" id="ARBA00023014"/>
    </source>
</evidence>
<gene>
    <name evidence="13" type="ORF">CUT44_00845</name>
    <name evidence="12" type="ORF">CUT44_09100</name>
</gene>
<dbReference type="FunFam" id="2.102.10.10:FF:000016">
    <property type="entry name" value="Nitrite reductase/ring-hydroxylating ferredoxin subunit"/>
    <property type="match status" value="1"/>
</dbReference>
<dbReference type="GO" id="GO:0051537">
    <property type="term" value="F:2 iron, 2 sulfur cluster binding"/>
    <property type="evidence" value="ECO:0007669"/>
    <property type="project" value="UniProtKB-KW"/>
</dbReference>
<keyword evidence="7" id="KW-1015">Disulfide bond</keyword>
<evidence type="ECO:0000256" key="9">
    <source>
        <dbReference type="ARBA" id="ARBA00034078"/>
    </source>
</evidence>
<evidence type="ECO:0000256" key="1">
    <source>
        <dbReference type="ARBA" id="ARBA00002494"/>
    </source>
</evidence>
<dbReference type="PROSITE" id="PS51318">
    <property type="entry name" value="TAT"/>
    <property type="match status" value="1"/>
</dbReference>
<dbReference type="InterPro" id="IPR014349">
    <property type="entry name" value="Rieske_Fe-S_prot"/>
</dbReference>
<dbReference type="GO" id="GO:0016705">
    <property type="term" value="F:oxidoreductase activity, acting on paired donors, with incorporation or reduction of molecular oxygen"/>
    <property type="evidence" value="ECO:0007669"/>
    <property type="project" value="UniProtKB-ARBA"/>
</dbReference>
<dbReference type="SUPFAM" id="SSF50022">
    <property type="entry name" value="ISP domain"/>
    <property type="match status" value="1"/>
</dbReference>
<dbReference type="GO" id="GO:0004497">
    <property type="term" value="F:monooxygenase activity"/>
    <property type="evidence" value="ECO:0007669"/>
    <property type="project" value="UniProtKB-ARBA"/>
</dbReference>
<evidence type="ECO:0000256" key="3">
    <source>
        <dbReference type="ARBA" id="ARBA00022714"/>
    </source>
</evidence>
<dbReference type="GO" id="GO:0016020">
    <property type="term" value="C:membrane"/>
    <property type="evidence" value="ECO:0007669"/>
    <property type="project" value="InterPro"/>
</dbReference>
<dbReference type="InterPro" id="IPR006311">
    <property type="entry name" value="TAT_signal"/>
</dbReference>
<keyword evidence="6" id="KW-0411">Iron-sulfur</keyword>
<dbReference type="Gene3D" id="2.102.10.10">
    <property type="entry name" value="Rieske [2Fe-2S] iron-sulphur domain"/>
    <property type="match status" value="1"/>
</dbReference>
<reference evidence="13 14" key="1">
    <citation type="submission" date="2017-11" db="EMBL/GenBank/DDBJ databases">
        <title>Streptomyces carmine sp. nov., a novel actinomycete isolated from Sophora alopecuroides in Xinjiang, China.</title>
        <authorList>
            <person name="Wang Y."/>
            <person name="Luo X."/>
            <person name="Wan C."/>
            <person name="Zhang L."/>
        </authorList>
    </citation>
    <scope>NUCLEOTIDE SEQUENCE [LARGE SCALE GENOMIC DNA]</scope>
    <source>
        <strain evidence="13 14">TRM SA0054</strain>
    </source>
</reference>
<evidence type="ECO:0000256" key="8">
    <source>
        <dbReference type="ARBA" id="ARBA00029586"/>
    </source>
</evidence>
<evidence type="ECO:0000313" key="12">
    <source>
        <dbReference type="EMBL" id="PJE97856.1"/>
    </source>
</evidence>
<accession>A0A2M8MBW6</accession>